<name>A0ABR0ALJ2_9CRUS</name>
<feature type="compositionally biased region" description="Basic and acidic residues" evidence="1">
    <location>
        <begin position="12"/>
        <end position="25"/>
    </location>
</feature>
<accession>A0ABR0ALJ2</accession>
<sequence length="59" mass="6679">MQLSRSMSRQMKFKDDRENGDIETEKACCRTPASEKVIQTDSVEKEGQRVDCINLGTAI</sequence>
<evidence type="ECO:0000313" key="3">
    <source>
        <dbReference type="Proteomes" id="UP001234178"/>
    </source>
</evidence>
<protein>
    <submittedName>
        <fullName evidence="2">Uncharacterized protein</fullName>
    </submittedName>
</protein>
<feature type="region of interest" description="Disordered" evidence="1">
    <location>
        <begin position="1"/>
        <end position="25"/>
    </location>
</feature>
<comment type="caution">
    <text evidence="2">The sequence shown here is derived from an EMBL/GenBank/DDBJ whole genome shotgun (WGS) entry which is preliminary data.</text>
</comment>
<organism evidence="2 3">
    <name type="scientific">Daphnia magna</name>
    <dbReference type="NCBI Taxonomy" id="35525"/>
    <lineage>
        <taxon>Eukaryota</taxon>
        <taxon>Metazoa</taxon>
        <taxon>Ecdysozoa</taxon>
        <taxon>Arthropoda</taxon>
        <taxon>Crustacea</taxon>
        <taxon>Branchiopoda</taxon>
        <taxon>Diplostraca</taxon>
        <taxon>Cladocera</taxon>
        <taxon>Anomopoda</taxon>
        <taxon>Daphniidae</taxon>
        <taxon>Daphnia</taxon>
    </lineage>
</organism>
<keyword evidence="3" id="KW-1185">Reference proteome</keyword>
<proteinExistence type="predicted"/>
<dbReference type="Proteomes" id="UP001234178">
    <property type="component" value="Unassembled WGS sequence"/>
</dbReference>
<evidence type="ECO:0000256" key="1">
    <source>
        <dbReference type="SAM" id="MobiDB-lite"/>
    </source>
</evidence>
<dbReference type="EMBL" id="JAOYFB010000038">
    <property type="protein sequence ID" value="KAK4025991.1"/>
    <property type="molecule type" value="Genomic_DNA"/>
</dbReference>
<reference evidence="2 3" key="1">
    <citation type="journal article" date="2023" name="Nucleic Acids Res.">
        <title>The hologenome of Daphnia magna reveals possible DNA methylation and microbiome-mediated evolution of the host genome.</title>
        <authorList>
            <person name="Chaturvedi A."/>
            <person name="Li X."/>
            <person name="Dhandapani V."/>
            <person name="Marshall H."/>
            <person name="Kissane S."/>
            <person name="Cuenca-Cambronero M."/>
            <person name="Asole G."/>
            <person name="Calvet F."/>
            <person name="Ruiz-Romero M."/>
            <person name="Marangio P."/>
            <person name="Guigo R."/>
            <person name="Rago D."/>
            <person name="Mirbahai L."/>
            <person name="Eastwood N."/>
            <person name="Colbourne J.K."/>
            <person name="Zhou J."/>
            <person name="Mallon E."/>
            <person name="Orsini L."/>
        </authorList>
    </citation>
    <scope>NUCLEOTIDE SEQUENCE [LARGE SCALE GENOMIC DNA]</scope>
    <source>
        <strain evidence="2">LRV0_1</strain>
    </source>
</reference>
<gene>
    <name evidence="2" type="ORF">OUZ56_015020</name>
</gene>
<evidence type="ECO:0000313" key="2">
    <source>
        <dbReference type="EMBL" id="KAK4025991.1"/>
    </source>
</evidence>